<keyword evidence="4" id="KW-1185">Reference proteome</keyword>
<accession>A0A0K1EI82</accession>
<dbReference type="Pfam" id="PF01833">
    <property type="entry name" value="TIG"/>
    <property type="match status" value="2"/>
</dbReference>
<dbReference type="EMBL" id="CP012159">
    <property type="protein sequence ID" value="AKT40407.1"/>
    <property type="molecule type" value="Genomic_DNA"/>
</dbReference>
<dbReference type="STRING" id="52.CMC5_045600"/>
<evidence type="ECO:0000259" key="2">
    <source>
        <dbReference type="SMART" id="SM00429"/>
    </source>
</evidence>
<name>A0A0K1EI82_CHOCO</name>
<feature type="domain" description="IPT/TIG" evidence="2">
    <location>
        <begin position="145"/>
        <end position="221"/>
    </location>
</feature>
<dbReference type="CDD" id="cd00603">
    <property type="entry name" value="IPT_PCSR"/>
    <property type="match status" value="1"/>
</dbReference>
<evidence type="ECO:0000256" key="1">
    <source>
        <dbReference type="SAM" id="MobiDB-lite"/>
    </source>
</evidence>
<protein>
    <recommendedName>
        <fullName evidence="2">IPT/TIG domain-containing protein</fullName>
    </recommendedName>
</protein>
<feature type="region of interest" description="Disordered" evidence="1">
    <location>
        <begin position="20"/>
        <end position="67"/>
    </location>
</feature>
<dbReference type="InterPro" id="IPR002909">
    <property type="entry name" value="IPT_dom"/>
</dbReference>
<dbReference type="KEGG" id="ccro:CMC5_045600"/>
<dbReference type="SMART" id="SM00429">
    <property type="entry name" value="IPT"/>
    <property type="match status" value="2"/>
</dbReference>
<reference evidence="3 4" key="1">
    <citation type="submission" date="2015-07" db="EMBL/GenBank/DDBJ databases">
        <title>Genome analysis of myxobacterium Chondromyces crocatus Cm c5 reveals a high potential for natural compound synthesis and the genetic basis for the loss of fruiting body formation.</title>
        <authorList>
            <person name="Zaburannyi N."/>
            <person name="Bunk B."/>
            <person name="Maier J."/>
            <person name="Overmann J."/>
            <person name="Mueller R."/>
        </authorList>
    </citation>
    <scope>NUCLEOTIDE SEQUENCE [LARGE SCALE GENOMIC DNA]</scope>
    <source>
        <strain evidence="3 4">Cm c5</strain>
    </source>
</reference>
<dbReference type="CDD" id="cd00102">
    <property type="entry name" value="IPT"/>
    <property type="match status" value="1"/>
</dbReference>
<dbReference type="InterPro" id="IPR014756">
    <property type="entry name" value="Ig_E-set"/>
</dbReference>
<dbReference type="Proteomes" id="UP000067626">
    <property type="component" value="Chromosome"/>
</dbReference>
<sequence length="687" mass="71248">MVVSATLGLLGACIASAPEGIRRQTDQDEDPDLIEPGSPTGERPPLPPTSDPHALLGADPPHGPFTGGQRVLIQGSGFTSSVRVWFGDTEVDPASVIPVDPGRVQVVAPPGSAGAVALTSQNGDDSSTRRSLPGGYTYDALYAVPNAGPVSGGNVIEIYGHGTSWDGSTIARVDQKPCDPLVVDSPEKLLCTVPKGTPGTKTVAVSTGDVSHLVLDGYSYEDSENGFKGGLSGLPLDGKLKVLVFNNFTGDPIPAARVIVGTDLASALVRETDASGVTLIEDASLDGPRTVSIAATCHSPISFVDVPVNTVTVYLDPVLTPACAETFGNPPPVGGNAVSPGLIEGELVWDTIHEFQKGDWLNIPEPRGPNERLAAYVMLVNSDASGSFYLPSPTSAITPDSAGSNGYGFRLYATGSNRALYALAGIENRTVSPPRFTAYVMGAVRGVPVAPGVTTRGVYIAMRKTLDQALVMDISSPSPGPKGPDRIRASVSIMYGNDGYINLPVGVQTPLIPFNGQLSFVGLPALTGDLAGAVYVSTARAVTGPGGLAPMSVVGRLLTTTTSQRVVIDDFVGPPVLQSPAINTNWNGTHLSLTYAGGSPVDISVYDLVSGNGLLRWTVAVPAAAHSIQLPDLRALGLLHGALPSGPVTIGVYGGRVDGFDYAKLRYRDIRPAGMKAYSTDSFNAHL</sequence>
<dbReference type="InterPro" id="IPR013783">
    <property type="entry name" value="Ig-like_fold"/>
</dbReference>
<dbReference type="Gene3D" id="2.60.40.10">
    <property type="entry name" value="Immunoglobulins"/>
    <property type="match status" value="2"/>
</dbReference>
<organism evidence="3 4">
    <name type="scientific">Chondromyces crocatus</name>
    <dbReference type="NCBI Taxonomy" id="52"/>
    <lineage>
        <taxon>Bacteria</taxon>
        <taxon>Pseudomonadati</taxon>
        <taxon>Myxococcota</taxon>
        <taxon>Polyangia</taxon>
        <taxon>Polyangiales</taxon>
        <taxon>Polyangiaceae</taxon>
        <taxon>Chondromyces</taxon>
    </lineage>
</organism>
<evidence type="ECO:0000313" key="4">
    <source>
        <dbReference type="Proteomes" id="UP000067626"/>
    </source>
</evidence>
<feature type="domain" description="IPT/TIG" evidence="2">
    <location>
        <begin position="51"/>
        <end position="139"/>
    </location>
</feature>
<gene>
    <name evidence="3" type="ORF">CMC5_045600</name>
</gene>
<dbReference type="AlphaFoldDB" id="A0A0K1EI82"/>
<evidence type="ECO:0000313" key="3">
    <source>
        <dbReference type="EMBL" id="AKT40407.1"/>
    </source>
</evidence>
<dbReference type="SUPFAM" id="SSF81296">
    <property type="entry name" value="E set domains"/>
    <property type="match status" value="2"/>
</dbReference>
<proteinExistence type="predicted"/>